<dbReference type="EMBL" id="JAKRCV010000031">
    <property type="protein sequence ID" value="MCG7322298.1"/>
    <property type="molecule type" value="Genomic_DNA"/>
</dbReference>
<evidence type="ECO:0000313" key="4">
    <source>
        <dbReference type="Proteomes" id="UP001521931"/>
    </source>
</evidence>
<keyword evidence="1" id="KW-0238">DNA-binding</keyword>
<dbReference type="RefSeq" id="WP_239264465.1">
    <property type="nucleotide sequence ID" value="NZ_JAKRCV010000031.1"/>
</dbReference>
<protein>
    <submittedName>
        <fullName evidence="3">Helix-turn-helix domain-containing protein</fullName>
    </submittedName>
</protein>
<dbReference type="SMART" id="SM00530">
    <property type="entry name" value="HTH_XRE"/>
    <property type="match status" value="1"/>
</dbReference>
<sequence length="210" mass="22671">MSETSTPGVDQTAAGVDETGVGTLDDQFLTDVGTRLRRLRTDRGWTVQHLADRAGISRRLLTQIERGQANPSLVTMTRLARQVGTDFRALLDQDGTGSPVTVGGPDDRRLVWSTPAGSTGELLQSVTGDRTVDLWRWRLAPGDSYQGQPDPAGSAELFHVLEGELTLSVGADRWSVPAGGSARLASDCRYAYENQGSDPVTVVRTVYLSR</sequence>
<dbReference type="Gene3D" id="2.60.120.10">
    <property type="entry name" value="Jelly Rolls"/>
    <property type="match status" value="1"/>
</dbReference>
<dbReference type="PROSITE" id="PS50943">
    <property type="entry name" value="HTH_CROC1"/>
    <property type="match status" value="1"/>
</dbReference>
<keyword evidence="4" id="KW-1185">Reference proteome</keyword>
<evidence type="ECO:0000256" key="1">
    <source>
        <dbReference type="ARBA" id="ARBA00023125"/>
    </source>
</evidence>
<reference evidence="3 4" key="1">
    <citation type="submission" date="2022-02" db="EMBL/GenBank/DDBJ databases">
        <title>Uncovering new skin microbiome diversity through culturing and metagenomics.</title>
        <authorList>
            <person name="Conlan S."/>
            <person name="Deming C."/>
            <person name="Nisc Comparative Sequencing Program N."/>
            <person name="Segre J.A."/>
        </authorList>
    </citation>
    <scope>NUCLEOTIDE SEQUENCE [LARGE SCALE GENOMIC DNA]</scope>
    <source>
        <strain evidence="3 4">ACRQZ</strain>
    </source>
</reference>
<dbReference type="InterPro" id="IPR011051">
    <property type="entry name" value="RmlC_Cupin_sf"/>
</dbReference>
<dbReference type="PANTHER" id="PTHR46797">
    <property type="entry name" value="HTH-TYPE TRANSCRIPTIONAL REGULATOR"/>
    <property type="match status" value="1"/>
</dbReference>
<dbReference type="Pfam" id="PF13560">
    <property type="entry name" value="HTH_31"/>
    <property type="match status" value="1"/>
</dbReference>
<dbReference type="Gene3D" id="1.10.260.40">
    <property type="entry name" value="lambda repressor-like DNA-binding domains"/>
    <property type="match status" value="1"/>
</dbReference>
<dbReference type="InterPro" id="IPR014710">
    <property type="entry name" value="RmlC-like_jellyroll"/>
</dbReference>
<dbReference type="PANTHER" id="PTHR46797:SF1">
    <property type="entry name" value="METHYLPHOSPHONATE SYNTHASE"/>
    <property type="match status" value="1"/>
</dbReference>
<dbReference type="InterPro" id="IPR010982">
    <property type="entry name" value="Lambda_DNA-bd_dom_sf"/>
</dbReference>
<dbReference type="InterPro" id="IPR050807">
    <property type="entry name" value="TransReg_Diox_bact_type"/>
</dbReference>
<dbReference type="SUPFAM" id="SSF51182">
    <property type="entry name" value="RmlC-like cupins"/>
    <property type="match status" value="1"/>
</dbReference>
<dbReference type="Proteomes" id="UP001521931">
    <property type="component" value="Unassembled WGS sequence"/>
</dbReference>
<comment type="caution">
    <text evidence="3">The sequence shown here is derived from an EMBL/GenBank/DDBJ whole genome shotgun (WGS) entry which is preliminary data.</text>
</comment>
<dbReference type="InterPro" id="IPR001387">
    <property type="entry name" value="Cro/C1-type_HTH"/>
</dbReference>
<dbReference type="CDD" id="cd00093">
    <property type="entry name" value="HTH_XRE"/>
    <property type="match status" value="1"/>
</dbReference>
<dbReference type="SUPFAM" id="SSF47413">
    <property type="entry name" value="lambda repressor-like DNA-binding domains"/>
    <property type="match status" value="1"/>
</dbReference>
<organism evidence="3 4">
    <name type="scientific">Arsenicicoccus bolidensis</name>
    <dbReference type="NCBI Taxonomy" id="229480"/>
    <lineage>
        <taxon>Bacteria</taxon>
        <taxon>Bacillati</taxon>
        <taxon>Actinomycetota</taxon>
        <taxon>Actinomycetes</taxon>
        <taxon>Micrococcales</taxon>
        <taxon>Intrasporangiaceae</taxon>
        <taxon>Arsenicicoccus</taxon>
    </lineage>
</organism>
<evidence type="ECO:0000259" key="2">
    <source>
        <dbReference type="PROSITE" id="PS50943"/>
    </source>
</evidence>
<feature type="domain" description="HTH cro/C1-type" evidence="2">
    <location>
        <begin position="36"/>
        <end position="90"/>
    </location>
</feature>
<evidence type="ECO:0000313" key="3">
    <source>
        <dbReference type="EMBL" id="MCG7322298.1"/>
    </source>
</evidence>
<proteinExistence type="predicted"/>
<dbReference type="InterPro" id="IPR013096">
    <property type="entry name" value="Cupin_2"/>
</dbReference>
<dbReference type="Pfam" id="PF07883">
    <property type="entry name" value="Cupin_2"/>
    <property type="match status" value="1"/>
</dbReference>
<name>A0ABS9Q345_9MICO</name>
<gene>
    <name evidence="3" type="ORF">MHL29_10420</name>
</gene>
<dbReference type="CDD" id="cd02209">
    <property type="entry name" value="cupin_XRE_C"/>
    <property type="match status" value="1"/>
</dbReference>
<accession>A0ABS9Q345</accession>